<keyword evidence="2" id="KW-0732">Signal</keyword>
<sequence>MRVASVAGLALLAGLLSGGGSAADESPGPDGFAAVCGAEDGDTSTVAAAVGVSVDVPATGEVGRPVQPGPATLTVTLSRADLAGLLPEGTEAVVSRAALKVKVAQNGESTVAPWELNAPSTPLSVDGDVALVHSGEVPYVTLSSAGDVDFSVEELTIELRSATTEPDRTAPPLTAVTCRLKEGENGHLATTRVTDGTSAEPSGTPGTPTPPAHGSGRAEEKEISVEPAEAEGDEGPEFCPVEPPEGELDASEAPQPPPGGPVAQTTLPGVFMCANALGLANVQKLNGAMIVNDPGHPALVAVLSTKVISSRQAADPDDPDGNGYYLRIDNLANIKLPDAESTFLTFGFQPVTAKVSFETGPMTISTGNIGYGPHTQFSTVYFKQSLRLHDVKVNGTPLDVGSNCRTEKPFKVVLNGGSAYINVALGGRLDGEVTIPPFSGCGTDGEDLDPLFTAAISGPGNRIFMNQGPTCIPSFPESSYCPPPPAELPGTKPKS</sequence>
<dbReference type="InterPro" id="IPR046542">
    <property type="entry name" value="DUF6801"/>
</dbReference>
<feature type="chain" id="PRO_5047548564" evidence="2">
    <location>
        <begin position="23"/>
        <end position="495"/>
    </location>
</feature>
<evidence type="ECO:0000313" key="4">
    <source>
        <dbReference type="EMBL" id="UZK53351.1"/>
    </source>
</evidence>
<gene>
    <name evidence="4" type="ORF">NEH16_03685</name>
</gene>
<name>A0ABY6PMQ9_9ACTN</name>
<feature type="region of interest" description="Disordered" evidence="1">
    <location>
        <begin position="178"/>
        <end position="264"/>
    </location>
</feature>
<feature type="compositionally biased region" description="Low complexity" evidence="1">
    <location>
        <begin position="196"/>
        <end position="206"/>
    </location>
</feature>
<evidence type="ECO:0000313" key="5">
    <source>
        <dbReference type="Proteomes" id="UP001164963"/>
    </source>
</evidence>
<protein>
    <submittedName>
        <fullName evidence="4">DUF2993 domain-containing protein</fullName>
    </submittedName>
</protein>
<dbReference type="Pfam" id="PF20611">
    <property type="entry name" value="DUF6801"/>
    <property type="match status" value="1"/>
</dbReference>
<reference evidence="4" key="1">
    <citation type="journal article" date="2022" name="Front. Microbiol.">
        <title>Mirubactin C rescues the lethal effect of cell wall biosynthesis mutations in Bacillus subtilis.</title>
        <authorList>
            <person name="Kepplinger B."/>
            <person name="Wen X."/>
            <person name="Tyler A.R."/>
            <person name="Kim B.Y."/>
            <person name="Brown J."/>
            <person name="Banks P."/>
            <person name="Dashti Y."/>
            <person name="Mackenzie E.S."/>
            <person name="Wills C."/>
            <person name="Kawai Y."/>
            <person name="Waldron K.J."/>
            <person name="Allenby N.E.E."/>
            <person name="Wu L.J."/>
            <person name="Hall M.J."/>
            <person name="Errington J."/>
        </authorList>
    </citation>
    <scope>NUCLEOTIDE SEQUENCE</scope>
    <source>
        <strain evidence="4">MDA8-470</strain>
    </source>
</reference>
<feature type="domain" description="DUF6801" evidence="3">
    <location>
        <begin position="49"/>
        <end position="189"/>
    </location>
</feature>
<evidence type="ECO:0000259" key="3">
    <source>
        <dbReference type="Pfam" id="PF20611"/>
    </source>
</evidence>
<dbReference type="RefSeq" id="WP_265539162.1">
    <property type="nucleotide sequence ID" value="NZ_CP098740.1"/>
</dbReference>
<evidence type="ECO:0000256" key="1">
    <source>
        <dbReference type="SAM" id="MobiDB-lite"/>
    </source>
</evidence>
<dbReference type="Proteomes" id="UP001164963">
    <property type="component" value="Chromosome"/>
</dbReference>
<keyword evidence="5" id="KW-1185">Reference proteome</keyword>
<accession>A0ABY6PMQ9</accession>
<feature type="signal peptide" evidence="2">
    <location>
        <begin position="1"/>
        <end position="22"/>
    </location>
</feature>
<dbReference type="EMBL" id="CP098740">
    <property type="protein sequence ID" value="UZK53351.1"/>
    <property type="molecule type" value="Genomic_DNA"/>
</dbReference>
<organism evidence="4 5">
    <name type="scientific">Streptomyces drozdowiczii</name>
    <dbReference type="NCBI Taxonomy" id="202862"/>
    <lineage>
        <taxon>Bacteria</taxon>
        <taxon>Bacillati</taxon>
        <taxon>Actinomycetota</taxon>
        <taxon>Actinomycetes</taxon>
        <taxon>Kitasatosporales</taxon>
        <taxon>Streptomycetaceae</taxon>
        <taxon>Streptomyces</taxon>
    </lineage>
</organism>
<proteinExistence type="predicted"/>
<evidence type="ECO:0000256" key="2">
    <source>
        <dbReference type="SAM" id="SignalP"/>
    </source>
</evidence>